<evidence type="ECO:0000256" key="5">
    <source>
        <dbReference type="ARBA" id="ARBA00022989"/>
    </source>
</evidence>
<dbReference type="AlphaFoldDB" id="A0A174M111"/>
<accession>A0A174M111</accession>
<keyword evidence="6 7" id="KW-0472">Membrane</keyword>
<dbReference type="InterPro" id="IPR000515">
    <property type="entry name" value="MetI-like"/>
</dbReference>
<feature type="transmembrane region" description="Helical" evidence="7">
    <location>
        <begin position="9"/>
        <end position="38"/>
    </location>
</feature>
<dbReference type="PANTHER" id="PTHR30193">
    <property type="entry name" value="ABC TRANSPORTER PERMEASE PROTEIN"/>
    <property type="match status" value="1"/>
</dbReference>
<dbReference type="Gene3D" id="1.10.3720.10">
    <property type="entry name" value="MetI-like"/>
    <property type="match status" value="1"/>
</dbReference>
<dbReference type="Proteomes" id="UP000095651">
    <property type="component" value="Unassembled WGS sequence"/>
</dbReference>
<feature type="transmembrane region" description="Helical" evidence="7">
    <location>
        <begin position="155"/>
        <end position="176"/>
    </location>
</feature>
<dbReference type="GO" id="GO:0055085">
    <property type="term" value="P:transmembrane transport"/>
    <property type="evidence" value="ECO:0007669"/>
    <property type="project" value="InterPro"/>
</dbReference>
<dbReference type="SUPFAM" id="SSF160964">
    <property type="entry name" value="MalF N-terminal region-like"/>
    <property type="match status" value="1"/>
</dbReference>
<evidence type="ECO:0000256" key="2">
    <source>
        <dbReference type="ARBA" id="ARBA00022448"/>
    </source>
</evidence>
<feature type="domain" description="ABC transmembrane type-1" evidence="8">
    <location>
        <begin position="68"/>
        <end position="281"/>
    </location>
</feature>
<evidence type="ECO:0000256" key="7">
    <source>
        <dbReference type="RuleBase" id="RU363032"/>
    </source>
</evidence>
<keyword evidence="5 7" id="KW-1133">Transmembrane helix</keyword>
<dbReference type="CDD" id="cd06261">
    <property type="entry name" value="TM_PBP2"/>
    <property type="match status" value="1"/>
</dbReference>
<keyword evidence="4 7" id="KW-0812">Transmembrane</keyword>
<keyword evidence="2 7" id="KW-0813">Transport</keyword>
<comment type="similarity">
    <text evidence="7">Belongs to the binding-protein-dependent transport system permease family.</text>
</comment>
<dbReference type="SUPFAM" id="SSF161098">
    <property type="entry name" value="MetI-like"/>
    <property type="match status" value="1"/>
</dbReference>
<dbReference type="InterPro" id="IPR035906">
    <property type="entry name" value="MetI-like_sf"/>
</dbReference>
<feature type="transmembrane region" description="Helical" evidence="7">
    <location>
        <begin position="262"/>
        <end position="285"/>
    </location>
</feature>
<dbReference type="EMBL" id="CYZE01000024">
    <property type="protein sequence ID" value="CUP28911.1"/>
    <property type="molecule type" value="Genomic_DNA"/>
</dbReference>
<feature type="transmembrane region" description="Helical" evidence="7">
    <location>
        <begin position="106"/>
        <end position="126"/>
    </location>
</feature>
<name>A0A174M111_9FIRM</name>
<reference evidence="9 10" key="1">
    <citation type="submission" date="2015-09" db="EMBL/GenBank/DDBJ databases">
        <authorList>
            <consortium name="Pathogen Informatics"/>
        </authorList>
    </citation>
    <scope>NUCLEOTIDE SEQUENCE [LARGE SCALE GENOMIC DNA]</scope>
    <source>
        <strain evidence="9 10">2789STDY5608850</strain>
    </source>
</reference>
<evidence type="ECO:0000256" key="4">
    <source>
        <dbReference type="ARBA" id="ARBA00022692"/>
    </source>
</evidence>
<evidence type="ECO:0000259" key="8">
    <source>
        <dbReference type="PROSITE" id="PS50928"/>
    </source>
</evidence>
<sequence>MKKLYSNKLVILSLVLPGLLLFVFAILAPICLSVYYGFTDYSGMGSYNYIGLENYHRLMKDQVFWTSLKNSLLLAIGFICIQHPLALIVAAVLDKLGRRGEGFFRCVYFVPNVISVAVIAYLWKFIYNPDFGLLNNIIKLFGGDGGINWLSQGRAIWSVLIVLIWHGFGWGMLIYYTGIKNIDPTLYEAAAIDGANQKTTFLRITLPLMKPVIQVNVTMAVISALKQMETVYLLTNGGPGNSTQFAANYLYQQAFKAFKYGYGNAIGVIFIIICLVVTILLNTVFADRDEDAGRRSGLSRRRAKS</sequence>
<dbReference type="Pfam" id="PF00528">
    <property type="entry name" value="BPD_transp_1"/>
    <property type="match status" value="1"/>
</dbReference>
<proteinExistence type="inferred from homology"/>
<dbReference type="RefSeq" id="WP_055660090.1">
    <property type="nucleotide sequence ID" value="NZ_CABIXC010000024.1"/>
</dbReference>
<evidence type="ECO:0000313" key="10">
    <source>
        <dbReference type="Proteomes" id="UP000095651"/>
    </source>
</evidence>
<dbReference type="InterPro" id="IPR051393">
    <property type="entry name" value="ABC_transporter_permease"/>
</dbReference>
<protein>
    <submittedName>
        <fullName evidence="9">Binding-protein-dependent transport systems inner membrane component</fullName>
    </submittedName>
</protein>
<dbReference type="PROSITE" id="PS50928">
    <property type="entry name" value="ABC_TM1"/>
    <property type="match status" value="1"/>
</dbReference>
<gene>
    <name evidence="9" type="primary">ugpA_82</name>
    <name evidence="9" type="ORF">ERS852407_05525</name>
</gene>
<evidence type="ECO:0000256" key="6">
    <source>
        <dbReference type="ARBA" id="ARBA00023136"/>
    </source>
</evidence>
<evidence type="ECO:0000256" key="3">
    <source>
        <dbReference type="ARBA" id="ARBA00022475"/>
    </source>
</evidence>
<organism evidence="9 10">
    <name type="scientific">Hungatella hathewayi</name>
    <dbReference type="NCBI Taxonomy" id="154046"/>
    <lineage>
        <taxon>Bacteria</taxon>
        <taxon>Bacillati</taxon>
        <taxon>Bacillota</taxon>
        <taxon>Clostridia</taxon>
        <taxon>Lachnospirales</taxon>
        <taxon>Lachnospiraceae</taxon>
        <taxon>Hungatella</taxon>
    </lineage>
</organism>
<comment type="subcellular location">
    <subcellularLocation>
        <location evidence="1 7">Cell membrane</location>
        <topology evidence="1 7">Multi-pass membrane protein</topology>
    </subcellularLocation>
</comment>
<evidence type="ECO:0000256" key="1">
    <source>
        <dbReference type="ARBA" id="ARBA00004651"/>
    </source>
</evidence>
<evidence type="ECO:0000313" key="9">
    <source>
        <dbReference type="EMBL" id="CUP28911.1"/>
    </source>
</evidence>
<keyword evidence="3" id="KW-1003">Cell membrane</keyword>
<dbReference type="GO" id="GO:0005886">
    <property type="term" value="C:plasma membrane"/>
    <property type="evidence" value="ECO:0007669"/>
    <property type="project" value="UniProtKB-SubCell"/>
</dbReference>
<dbReference type="PANTHER" id="PTHR30193:SF37">
    <property type="entry name" value="INNER MEMBRANE ABC TRANSPORTER PERMEASE PROTEIN YCJO"/>
    <property type="match status" value="1"/>
</dbReference>
<feature type="transmembrane region" description="Helical" evidence="7">
    <location>
        <begin position="72"/>
        <end position="94"/>
    </location>
</feature>